<sequence>MAAAAAPPKSLCADDMQRLYLMVLGYYRFKMNSLMRYDGDSRIELMKSKLQGILENFYNCPTSHVINMIVFIDEACKIIDGYAVRIAFESAGINAKLPLEMDREKGKIPFFDAILGAMHEQKVKAVVDFGSGTGFLSYCLGRYAGEQKKSLSVYAIDLKRCDKNCMVEQEIGTVDKLRKHEDSLLFLVWRPYKLFKPYDAIRVFPGNLILFNDEGYMYDDRALEEFRKNWTRVPTLIEYSRPKYAGYELYKRDHIVPAAAAAP</sequence>
<name>A0A3G5A5Y8_9VIRU</name>
<dbReference type="SUPFAM" id="SSF53335">
    <property type="entry name" value="S-adenosyl-L-methionine-dependent methyltransferases"/>
    <property type="match status" value="1"/>
</dbReference>
<proteinExistence type="predicted"/>
<gene>
    <name evidence="1" type="ORF">Hyperionvirus2_33</name>
</gene>
<dbReference type="InterPro" id="IPR029063">
    <property type="entry name" value="SAM-dependent_MTases_sf"/>
</dbReference>
<dbReference type="EMBL" id="MK072384">
    <property type="protein sequence ID" value="AYV82665.1"/>
    <property type="molecule type" value="Genomic_DNA"/>
</dbReference>
<protein>
    <recommendedName>
        <fullName evidence="2">Methyltransferase</fullName>
    </recommendedName>
</protein>
<evidence type="ECO:0000313" key="1">
    <source>
        <dbReference type="EMBL" id="AYV82665.1"/>
    </source>
</evidence>
<evidence type="ECO:0008006" key="2">
    <source>
        <dbReference type="Google" id="ProtNLM"/>
    </source>
</evidence>
<accession>A0A3G5A5Y8</accession>
<reference evidence="1" key="1">
    <citation type="submission" date="2018-10" db="EMBL/GenBank/DDBJ databases">
        <title>Hidden diversity of soil giant viruses.</title>
        <authorList>
            <person name="Schulz F."/>
            <person name="Alteio L."/>
            <person name="Goudeau D."/>
            <person name="Ryan E.M."/>
            <person name="Malmstrom R.R."/>
            <person name="Blanchard J."/>
            <person name="Woyke T."/>
        </authorList>
    </citation>
    <scope>NUCLEOTIDE SEQUENCE</scope>
    <source>
        <strain evidence="1">HYV1</strain>
    </source>
</reference>
<organism evidence="1">
    <name type="scientific">Hyperionvirus sp</name>
    <dbReference type="NCBI Taxonomy" id="2487770"/>
    <lineage>
        <taxon>Viruses</taxon>
        <taxon>Varidnaviria</taxon>
        <taxon>Bamfordvirae</taxon>
        <taxon>Nucleocytoviricota</taxon>
        <taxon>Megaviricetes</taxon>
        <taxon>Imitervirales</taxon>
        <taxon>Mimiviridae</taxon>
        <taxon>Klosneuvirinae</taxon>
    </lineage>
</organism>